<evidence type="ECO:0000313" key="3">
    <source>
        <dbReference type="Proteomes" id="UP000664034"/>
    </source>
</evidence>
<dbReference type="InterPro" id="IPR000182">
    <property type="entry name" value="GNAT_dom"/>
</dbReference>
<organism evidence="2 3">
    <name type="scientific">Fibrella rubiginis</name>
    <dbReference type="NCBI Taxonomy" id="2817060"/>
    <lineage>
        <taxon>Bacteria</taxon>
        <taxon>Pseudomonadati</taxon>
        <taxon>Bacteroidota</taxon>
        <taxon>Cytophagia</taxon>
        <taxon>Cytophagales</taxon>
        <taxon>Spirosomataceae</taxon>
        <taxon>Fibrella</taxon>
    </lineage>
</organism>
<dbReference type="Proteomes" id="UP000664034">
    <property type="component" value="Unassembled WGS sequence"/>
</dbReference>
<dbReference type="Pfam" id="PF00583">
    <property type="entry name" value="Acetyltransf_1"/>
    <property type="match status" value="1"/>
</dbReference>
<name>A0A939K5D7_9BACT</name>
<dbReference type="RefSeq" id="WP_207363922.1">
    <property type="nucleotide sequence ID" value="NZ_JAFMYV010000003.1"/>
</dbReference>
<evidence type="ECO:0000259" key="1">
    <source>
        <dbReference type="Pfam" id="PF00583"/>
    </source>
</evidence>
<dbReference type="AlphaFoldDB" id="A0A939K5D7"/>
<dbReference type="CDD" id="cd04301">
    <property type="entry name" value="NAT_SF"/>
    <property type="match status" value="1"/>
</dbReference>
<dbReference type="InterPro" id="IPR016181">
    <property type="entry name" value="Acyl_CoA_acyltransferase"/>
</dbReference>
<reference evidence="2" key="1">
    <citation type="submission" date="2021-03" db="EMBL/GenBank/DDBJ databases">
        <title>Fibrella sp. HMF5335 genome sequencing and assembly.</title>
        <authorList>
            <person name="Kang H."/>
            <person name="Kim H."/>
            <person name="Bae S."/>
            <person name="Joh K."/>
        </authorList>
    </citation>
    <scope>NUCLEOTIDE SEQUENCE</scope>
    <source>
        <strain evidence="2">HMF5335</strain>
    </source>
</reference>
<dbReference type="Gene3D" id="3.40.630.30">
    <property type="match status" value="1"/>
</dbReference>
<evidence type="ECO:0000313" key="2">
    <source>
        <dbReference type="EMBL" id="MBO0936355.1"/>
    </source>
</evidence>
<dbReference type="GO" id="GO:0016747">
    <property type="term" value="F:acyltransferase activity, transferring groups other than amino-acyl groups"/>
    <property type="evidence" value="ECO:0007669"/>
    <property type="project" value="InterPro"/>
</dbReference>
<gene>
    <name evidence="2" type="ORF">J2I47_07325</name>
</gene>
<comment type="caution">
    <text evidence="2">The sequence shown here is derived from an EMBL/GenBank/DDBJ whole genome shotgun (WGS) entry which is preliminary data.</text>
</comment>
<proteinExistence type="predicted"/>
<accession>A0A939K5D7</accession>
<sequence length="355" mass="40505">MSTQTFGSEQAILYQYGSLSLCVSSEADERAVALLQQTTYGTDGVRYRQTGQEVKIHQLHHPYFFHLYIQQELIGFYCLDQRLIGFPTASFAGFYGRYLAVREDYQGKGYGRLLKTVAVNYINLHLPVPHLLYSYIEAKNTRSMAVSLRQNFTSVAQLKTFMFRRFSPKVDARFNVASLTDPARVLELVQAQYAEYGFQNFLNINYQSQYFTLEEDGQILAGVQANPILWKLVHIPGKLGPLLRNVAPFLPGLRRFFNPAKQTFITLEGVYIAKGREELLPTLLESVLAHFNAHTAMWQIDENDPLTQLLNHRRMGLLSQFQPDVITHVMVKSVDLPSTIIPGKDPVYVSNFDYA</sequence>
<dbReference type="EMBL" id="JAFMYV010000003">
    <property type="protein sequence ID" value="MBO0936355.1"/>
    <property type="molecule type" value="Genomic_DNA"/>
</dbReference>
<protein>
    <submittedName>
        <fullName evidence="2">GNAT family N-acetyltransferase</fullName>
    </submittedName>
</protein>
<keyword evidence="3" id="KW-1185">Reference proteome</keyword>
<dbReference type="SUPFAM" id="SSF55729">
    <property type="entry name" value="Acyl-CoA N-acyltransferases (Nat)"/>
    <property type="match status" value="1"/>
</dbReference>
<feature type="domain" description="N-acetyltransferase" evidence="1">
    <location>
        <begin position="54"/>
        <end position="146"/>
    </location>
</feature>